<keyword evidence="4" id="KW-0804">Transcription</keyword>
<dbReference type="Proteomes" id="UP001174677">
    <property type="component" value="Chromosome 8"/>
</dbReference>
<feature type="domain" description="TF-B3" evidence="6">
    <location>
        <begin position="15"/>
        <end position="103"/>
    </location>
</feature>
<evidence type="ECO:0000256" key="2">
    <source>
        <dbReference type="ARBA" id="ARBA00023015"/>
    </source>
</evidence>
<protein>
    <recommendedName>
        <fullName evidence="6">TF-B3 domain-containing protein</fullName>
    </recommendedName>
</protein>
<reference evidence="7 8" key="1">
    <citation type="journal article" date="2023" name="Plant Biotechnol. J.">
        <title>Chromosome-level wild Hevea brasiliensis genome provides new tools for genomic-assisted breeding and valuable loci to elevate rubber yield.</title>
        <authorList>
            <person name="Cheng H."/>
            <person name="Song X."/>
            <person name="Hu Y."/>
            <person name="Wu T."/>
            <person name="Yang Q."/>
            <person name="An Z."/>
            <person name="Feng S."/>
            <person name="Deng Z."/>
            <person name="Wu W."/>
            <person name="Zeng X."/>
            <person name="Tu M."/>
            <person name="Wang X."/>
            <person name="Huang H."/>
        </authorList>
    </citation>
    <scope>NUCLEOTIDE SEQUENCE [LARGE SCALE GENOMIC DNA]</scope>
    <source>
        <strain evidence="7">MT/VB/25A 57/8</strain>
    </source>
</reference>
<evidence type="ECO:0000256" key="4">
    <source>
        <dbReference type="ARBA" id="ARBA00023163"/>
    </source>
</evidence>
<dbReference type="EMBL" id="JARPOI010000008">
    <property type="protein sequence ID" value="KAJ9174707.1"/>
    <property type="molecule type" value="Genomic_DNA"/>
</dbReference>
<proteinExistence type="predicted"/>
<gene>
    <name evidence="7" type="ORF">P3X46_013323</name>
</gene>
<evidence type="ECO:0000313" key="8">
    <source>
        <dbReference type="Proteomes" id="UP001174677"/>
    </source>
</evidence>
<accession>A0ABQ9M369</accession>
<dbReference type="Gene3D" id="2.40.330.10">
    <property type="entry name" value="DNA-binding pseudobarrel domain"/>
    <property type="match status" value="1"/>
</dbReference>
<comment type="subcellular location">
    <subcellularLocation>
        <location evidence="1">Nucleus</location>
    </subcellularLocation>
</comment>
<dbReference type="Pfam" id="PF02362">
    <property type="entry name" value="B3"/>
    <property type="match status" value="1"/>
</dbReference>
<keyword evidence="2" id="KW-0805">Transcription regulation</keyword>
<dbReference type="InterPro" id="IPR015300">
    <property type="entry name" value="DNA-bd_pseudobarrel_sf"/>
</dbReference>
<evidence type="ECO:0000256" key="1">
    <source>
        <dbReference type="ARBA" id="ARBA00004123"/>
    </source>
</evidence>
<evidence type="ECO:0000313" key="7">
    <source>
        <dbReference type="EMBL" id="KAJ9174707.1"/>
    </source>
</evidence>
<name>A0ABQ9M369_HEVBR</name>
<organism evidence="7 8">
    <name type="scientific">Hevea brasiliensis</name>
    <name type="common">Para rubber tree</name>
    <name type="synonym">Siphonia brasiliensis</name>
    <dbReference type="NCBI Taxonomy" id="3981"/>
    <lineage>
        <taxon>Eukaryota</taxon>
        <taxon>Viridiplantae</taxon>
        <taxon>Streptophyta</taxon>
        <taxon>Embryophyta</taxon>
        <taxon>Tracheophyta</taxon>
        <taxon>Spermatophyta</taxon>
        <taxon>Magnoliopsida</taxon>
        <taxon>eudicotyledons</taxon>
        <taxon>Gunneridae</taxon>
        <taxon>Pentapetalae</taxon>
        <taxon>rosids</taxon>
        <taxon>fabids</taxon>
        <taxon>Malpighiales</taxon>
        <taxon>Euphorbiaceae</taxon>
        <taxon>Crotonoideae</taxon>
        <taxon>Micrandreae</taxon>
        <taxon>Hevea</taxon>
    </lineage>
</organism>
<keyword evidence="3" id="KW-0238">DNA-binding</keyword>
<sequence>MAASNSSSSPAILVFSKPLTTTDIEKKLSVPTKALKHLPSFGESRQVYIEAKDDKGYFWSFTCSIRRDRYSKPVLSSRTWLSFARYRNLRAGDIIKLYKEHDQFTGVEYKIEVEIKNQ</sequence>
<dbReference type="CDD" id="cd10017">
    <property type="entry name" value="B3_DNA"/>
    <property type="match status" value="1"/>
</dbReference>
<evidence type="ECO:0000256" key="3">
    <source>
        <dbReference type="ARBA" id="ARBA00023125"/>
    </source>
</evidence>
<keyword evidence="5" id="KW-0539">Nucleus</keyword>
<comment type="caution">
    <text evidence="7">The sequence shown here is derived from an EMBL/GenBank/DDBJ whole genome shotgun (WGS) entry which is preliminary data.</text>
</comment>
<dbReference type="InterPro" id="IPR003340">
    <property type="entry name" value="B3_DNA-bd"/>
</dbReference>
<keyword evidence="8" id="KW-1185">Reference proteome</keyword>
<evidence type="ECO:0000259" key="6">
    <source>
        <dbReference type="Pfam" id="PF02362"/>
    </source>
</evidence>
<evidence type="ECO:0000256" key="5">
    <source>
        <dbReference type="ARBA" id="ARBA00023242"/>
    </source>
</evidence>
<dbReference type="SUPFAM" id="SSF101936">
    <property type="entry name" value="DNA-binding pseudobarrel domain"/>
    <property type="match status" value="1"/>
</dbReference>